<dbReference type="GO" id="GO:0008470">
    <property type="term" value="F:3-methylbutanoyl-CoA dehydrogenase activity"/>
    <property type="evidence" value="ECO:0007669"/>
    <property type="project" value="TreeGrafter"/>
</dbReference>
<comment type="catalytic activity">
    <reaction evidence="11">
        <text>dibenzothiophene + FMNH2 + O2 = dibenzothiophene 5-oxide + FMN + H2O + H(+)</text>
        <dbReference type="Rhea" id="RHEA:49076"/>
        <dbReference type="ChEBI" id="CHEBI:15377"/>
        <dbReference type="ChEBI" id="CHEBI:15378"/>
        <dbReference type="ChEBI" id="CHEBI:15379"/>
        <dbReference type="ChEBI" id="CHEBI:23681"/>
        <dbReference type="ChEBI" id="CHEBI:23683"/>
        <dbReference type="ChEBI" id="CHEBI:57618"/>
        <dbReference type="ChEBI" id="CHEBI:58210"/>
    </reaction>
</comment>
<dbReference type="GO" id="GO:0050660">
    <property type="term" value="F:flavin adenine dinucleotide binding"/>
    <property type="evidence" value="ECO:0007669"/>
    <property type="project" value="InterPro"/>
</dbReference>
<feature type="domain" description="Acyl-CoA dehydrogenase/oxidase N-terminal" evidence="15">
    <location>
        <begin position="30"/>
        <end position="124"/>
    </location>
</feature>
<organism evidence="17 18">
    <name type="scientific">Rhodococcoides kyotonense</name>
    <dbReference type="NCBI Taxonomy" id="398843"/>
    <lineage>
        <taxon>Bacteria</taxon>
        <taxon>Bacillati</taxon>
        <taxon>Actinomycetota</taxon>
        <taxon>Actinomycetes</taxon>
        <taxon>Mycobacteriales</taxon>
        <taxon>Nocardiaceae</taxon>
        <taxon>Rhodococcoides</taxon>
    </lineage>
</organism>
<dbReference type="SUPFAM" id="SSF47203">
    <property type="entry name" value="Acyl-CoA dehydrogenase C-terminal domain-like"/>
    <property type="match status" value="1"/>
</dbReference>
<dbReference type="Gene3D" id="2.40.110.10">
    <property type="entry name" value="Butyryl-CoA Dehydrogenase, subunit A, domain 2"/>
    <property type="match status" value="1"/>
</dbReference>
<dbReference type="InterPro" id="IPR046373">
    <property type="entry name" value="Acyl-CoA_Oxase/DH_mid-dom_sf"/>
</dbReference>
<comment type="subcellular location">
    <subcellularLocation>
        <location evidence="1">Cytoplasm</location>
    </subcellularLocation>
</comment>
<feature type="domain" description="Acyl-CoA dehydrogenase C-terminal" evidence="16">
    <location>
        <begin position="247"/>
        <end position="379"/>
    </location>
</feature>
<dbReference type="Pfam" id="PF02771">
    <property type="entry name" value="Acyl-CoA_dh_N"/>
    <property type="match status" value="1"/>
</dbReference>
<evidence type="ECO:0000259" key="14">
    <source>
        <dbReference type="Pfam" id="PF02770"/>
    </source>
</evidence>
<dbReference type="SUPFAM" id="SSF56645">
    <property type="entry name" value="Acyl-CoA dehydrogenase NM domain-like"/>
    <property type="match status" value="1"/>
</dbReference>
<evidence type="ECO:0000256" key="6">
    <source>
        <dbReference type="ARBA" id="ARBA00023033"/>
    </source>
</evidence>
<keyword evidence="6" id="KW-0503">Monooxygenase</keyword>
<evidence type="ECO:0000256" key="2">
    <source>
        <dbReference type="ARBA" id="ARBA00022630"/>
    </source>
</evidence>
<dbReference type="Pfam" id="PF02770">
    <property type="entry name" value="Acyl-CoA_dh_M"/>
    <property type="match status" value="1"/>
</dbReference>
<keyword evidence="2" id="KW-0285">Flavoprotein</keyword>
<dbReference type="InterPro" id="IPR037069">
    <property type="entry name" value="AcylCoA_DH/ox_N_sf"/>
</dbReference>
<evidence type="ECO:0000256" key="1">
    <source>
        <dbReference type="ARBA" id="ARBA00004496"/>
    </source>
</evidence>
<dbReference type="InterPro" id="IPR013107">
    <property type="entry name" value="Acyl-CoA_DH_C"/>
</dbReference>
<dbReference type="InterPro" id="IPR013786">
    <property type="entry name" value="AcylCoA_DH/ox_N"/>
</dbReference>
<dbReference type="PANTHER" id="PTHR43884:SF12">
    <property type="entry name" value="ISOVALERYL-COA DEHYDROGENASE, MITOCHONDRIAL-RELATED"/>
    <property type="match status" value="1"/>
</dbReference>
<dbReference type="Gene3D" id="1.10.540.10">
    <property type="entry name" value="Acyl-CoA dehydrogenase/oxidase, N-terminal domain"/>
    <property type="match status" value="1"/>
</dbReference>
<reference evidence="17 18" key="1">
    <citation type="submission" date="2016-03" db="EMBL/GenBank/DDBJ databases">
        <title>Genome sequence of Rhodococcus kyotonensis KB10.</title>
        <authorList>
            <person name="Jeong H."/>
            <person name="Hong C.E."/>
            <person name="Jo S.H."/>
            <person name="Park J.M."/>
        </authorList>
    </citation>
    <scope>NUCLEOTIDE SEQUENCE [LARGE SCALE GENOMIC DNA]</scope>
    <source>
        <strain evidence="17 18">KB10</strain>
    </source>
</reference>
<evidence type="ECO:0000256" key="7">
    <source>
        <dbReference type="ARBA" id="ARBA00034307"/>
    </source>
</evidence>
<feature type="domain" description="Acyl-CoA oxidase/dehydrogenase middle" evidence="14">
    <location>
        <begin position="139"/>
        <end position="219"/>
    </location>
</feature>
<evidence type="ECO:0000259" key="15">
    <source>
        <dbReference type="Pfam" id="PF02771"/>
    </source>
</evidence>
<dbReference type="PIRSF" id="PIRSF016578">
    <property type="entry name" value="HsaA"/>
    <property type="match status" value="1"/>
</dbReference>
<dbReference type="GO" id="GO:0005737">
    <property type="term" value="C:cytoplasm"/>
    <property type="evidence" value="ECO:0007669"/>
    <property type="project" value="UniProtKB-SubCell"/>
</dbReference>
<evidence type="ECO:0000259" key="16">
    <source>
        <dbReference type="Pfam" id="PF08028"/>
    </source>
</evidence>
<comment type="catalytic activity">
    <reaction evidence="13">
        <text>dibenzothiophene + 2 FMNH2 + 2 O2 = dibenzothiophene 5,5-dioxide + 2 FMN + 2 H2O + 2 H(+)</text>
        <dbReference type="Rhea" id="RHEA:49072"/>
        <dbReference type="ChEBI" id="CHEBI:15377"/>
        <dbReference type="ChEBI" id="CHEBI:15378"/>
        <dbReference type="ChEBI" id="CHEBI:15379"/>
        <dbReference type="ChEBI" id="CHEBI:23681"/>
        <dbReference type="ChEBI" id="CHEBI:57618"/>
        <dbReference type="ChEBI" id="CHEBI:58210"/>
        <dbReference type="ChEBI" id="CHEBI:90356"/>
        <dbReference type="EC" id="1.14.14.21"/>
    </reaction>
</comment>
<keyword evidence="18" id="KW-1185">Reference proteome</keyword>
<dbReference type="InterPro" id="IPR009100">
    <property type="entry name" value="AcylCoA_DH/oxidase_NM_dom_sf"/>
</dbReference>
<evidence type="ECO:0000256" key="13">
    <source>
        <dbReference type="ARBA" id="ARBA00049456"/>
    </source>
</evidence>
<evidence type="ECO:0000256" key="12">
    <source>
        <dbReference type="ARBA" id="ARBA00048445"/>
    </source>
</evidence>
<dbReference type="EMBL" id="LVHI01000039">
    <property type="protein sequence ID" value="OAK51393.1"/>
    <property type="molecule type" value="Genomic_DNA"/>
</dbReference>
<evidence type="ECO:0000313" key="17">
    <source>
        <dbReference type="EMBL" id="OAK51393.1"/>
    </source>
</evidence>
<dbReference type="Pfam" id="PF08028">
    <property type="entry name" value="Acyl-CoA_dh_2"/>
    <property type="match status" value="1"/>
</dbReference>
<comment type="caution">
    <text evidence="17">The sequence shown here is derived from an EMBL/GenBank/DDBJ whole genome shotgun (WGS) entry which is preliminary data.</text>
</comment>
<evidence type="ECO:0000256" key="5">
    <source>
        <dbReference type="ARBA" id="ARBA00023002"/>
    </source>
</evidence>
<evidence type="ECO:0000313" key="18">
    <source>
        <dbReference type="Proteomes" id="UP000077519"/>
    </source>
</evidence>
<protein>
    <recommendedName>
        <fullName evidence="10">Dibenzothiophene monooxygenase</fullName>
        <ecNumber evidence="9">1.14.14.21</ecNumber>
    </recommendedName>
</protein>
<accession>A0A177Y7B2</accession>
<dbReference type="InterPro" id="IPR006091">
    <property type="entry name" value="Acyl-CoA_Oxase/DH_mid-dom"/>
</dbReference>
<dbReference type="GO" id="GO:0004497">
    <property type="term" value="F:monooxygenase activity"/>
    <property type="evidence" value="ECO:0007669"/>
    <property type="project" value="UniProtKB-KW"/>
</dbReference>
<dbReference type="Proteomes" id="UP000077519">
    <property type="component" value="Unassembled WGS sequence"/>
</dbReference>
<keyword evidence="3" id="KW-0288">FMN</keyword>
<comment type="similarity">
    <text evidence="8">Belongs to the DszC flavin monooxygenase family.</text>
</comment>
<evidence type="ECO:0000256" key="4">
    <source>
        <dbReference type="ARBA" id="ARBA00022741"/>
    </source>
</evidence>
<keyword evidence="4" id="KW-0547">Nucleotide-binding</keyword>
<keyword evidence="5" id="KW-0560">Oxidoreductase</keyword>
<evidence type="ECO:0000256" key="3">
    <source>
        <dbReference type="ARBA" id="ARBA00022643"/>
    </source>
</evidence>
<comment type="catalytic activity">
    <reaction evidence="12">
        <text>dibenzothiophene 5-oxide + FMNH2 + O2 = dibenzothiophene 5,5-dioxide + FMN + H2O + H(+)</text>
        <dbReference type="Rhea" id="RHEA:49080"/>
        <dbReference type="ChEBI" id="CHEBI:15377"/>
        <dbReference type="ChEBI" id="CHEBI:15378"/>
        <dbReference type="ChEBI" id="CHEBI:15379"/>
        <dbReference type="ChEBI" id="CHEBI:23683"/>
        <dbReference type="ChEBI" id="CHEBI:57618"/>
        <dbReference type="ChEBI" id="CHEBI:58210"/>
        <dbReference type="ChEBI" id="CHEBI:90356"/>
    </reaction>
</comment>
<comment type="pathway">
    <text evidence="7">Sulfur metabolism; dibenzothiophene degradation.</text>
</comment>
<dbReference type="EC" id="1.14.14.21" evidence="9"/>
<dbReference type="GO" id="GO:0006552">
    <property type="term" value="P:L-leucine catabolic process"/>
    <property type="evidence" value="ECO:0007669"/>
    <property type="project" value="TreeGrafter"/>
</dbReference>
<evidence type="ECO:0000256" key="8">
    <source>
        <dbReference type="ARBA" id="ARBA00034317"/>
    </source>
</evidence>
<evidence type="ECO:0000256" key="11">
    <source>
        <dbReference type="ARBA" id="ARBA00047859"/>
    </source>
</evidence>
<dbReference type="InterPro" id="IPR036250">
    <property type="entry name" value="AcylCo_DH-like_C"/>
</dbReference>
<dbReference type="AlphaFoldDB" id="A0A177Y7B2"/>
<dbReference type="PANTHER" id="PTHR43884">
    <property type="entry name" value="ACYL-COA DEHYDROGENASE"/>
    <property type="match status" value="1"/>
</dbReference>
<evidence type="ECO:0000256" key="10">
    <source>
        <dbReference type="ARBA" id="ARBA00034345"/>
    </source>
</evidence>
<dbReference type="Gene3D" id="1.20.140.10">
    <property type="entry name" value="Butyryl-CoA Dehydrogenase, subunit A, domain 3"/>
    <property type="match status" value="1"/>
</dbReference>
<proteinExistence type="inferred from homology"/>
<evidence type="ECO:0000256" key="9">
    <source>
        <dbReference type="ARBA" id="ARBA00034328"/>
    </source>
</evidence>
<gene>
    <name evidence="17" type="ORF">A3K89_12430</name>
</gene>
<sequence>MTADTALPIGKVAVLRDADEALAAAHELADVFRAAADRLDRSREVPVEELTSLAESGLLGIRVPREFGGAGVSYETVVRVFVVLSRASGSLGQVPQNHFHLIEPLFSDGTLEQKRHFAAEILAGHRFGNAQAERGSRPVLSLPTTTLTETGHGTVVLDGVKHYSTGALTAQWIPVQAATESGEFSLTYVPRDAAGLTVVDDWDAMGQRSTHSGTVRLSGVEVPELFSLRPFDGHHRKNTFPPYATVIHAAVDVGIGLGVLHRGAELLRDVARPWRTAHVDRAVDDPLTAYRVGKLGTHVHAAEQLLYEAARRLDHADVMRTEQDYERAAVTVAEASAFASESAERAASELFEFIGARSTSDSLNFHRYWRDVRTHSTHDPARWKYHRAGRWLLDGSV</sequence>
<dbReference type="RefSeq" id="WP_068431338.1">
    <property type="nucleotide sequence ID" value="NZ_LVHI01000039.1"/>
</dbReference>
<name>A0A177Y7B2_9NOCA</name>